<dbReference type="Gene3D" id="2.60.40.10">
    <property type="entry name" value="Immunoglobulins"/>
    <property type="match status" value="6"/>
</dbReference>
<dbReference type="CDD" id="cd00041">
    <property type="entry name" value="CUB"/>
    <property type="match status" value="1"/>
</dbReference>
<dbReference type="PANTHER" id="PTHR36842">
    <property type="entry name" value="PROTEIN TOLB HOMOLOG"/>
    <property type="match status" value="1"/>
</dbReference>
<dbReference type="NCBIfam" id="TIGR04183">
    <property type="entry name" value="Por_Secre_tail"/>
    <property type="match status" value="1"/>
</dbReference>
<dbReference type="InterPro" id="IPR045474">
    <property type="entry name" value="GEVED"/>
</dbReference>
<evidence type="ECO:0000313" key="5">
    <source>
        <dbReference type="Proteomes" id="UP000326570"/>
    </source>
</evidence>
<feature type="domain" description="PKD" evidence="3">
    <location>
        <begin position="877"/>
        <end position="950"/>
    </location>
</feature>
<dbReference type="SUPFAM" id="SSF49854">
    <property type="entry name" value="Spermadhesin, CUB domain"/>
    <property type="match status" value="1"/>
</dbReference>
<dbReference type="InterPro" id="IPR000859">
    <property type="entry name" value="CUB_dom"/>
</dbReference>
<dbReference type="Pfam" id="PF18911">
    <property type="entry name" value="PKD_4"/>
    <property type="match status" value="6"/>
</dbReference>
<dbReference type="Gene3D" id="2.60.120.290">
    <property type="entry name" value="Spermadhesin, CUB domain"/>
    <property type="match status" value="1"/>
</dbReference>
<dbReference type="PANTHER" id="PTHR36842:SF1">
    <property type="entry name" value="PROTEIN TOLB"/>
    <property type="match status" value="1"/>
</dbReference>
<protein>
    <submittedName>
        <fullName evidence="4">PKD domain-containing protein</fullName>
    </submittedName>
</protein>
<proteinExistence type="predicted"/>
<evidence type="ECO:0000259" key="3">
    <source>
        <dbReference type="PROSITE" id="PS50093"/>
    </source>
</evidence>
<feature type="domain" description="PKD" evidence="3">
    <location>
        <begin position="1121"/>
        <end position="1211"/>
    </location>
</feature>
<dbReference type="InterPro" id="IPR026444">
    <property type="entry name" value="Secre_tail"/>
</dbReference>
<dbReference type="Proteomes" id="UP000326570">
    <property type="component" value="Unassembled WGS sequence"/>
</dbReference>
<name>A0A5N1IP59_9BACT</name>
<feature type="domain" description="CUB" evidence="2">
    <location>
        <begin position="751"/>
        <end position="872"/>
    </location>
</feature>
<evidence type="ECO:0000256" key="1">
    <source>
        <dbReference type="ARBA" id="ARBA00023157"/>
    </source>
</evidence>
<dbReference type="Pfam" id="PF18962">
    <property type="entry name" value="Por_Secre_tail"/>
    <property type="match status" value="1"/>
</dbReference>
<dbReference type="Pfam" id="PF20009">
    <property type="entry name" value="GEVED"/>
    <property type="match status" value="5"/>
</dbReference>
<dbReference type="SMART" id="SM00042">
    <property type="entry name" value="CUB"/>
    <property type="match status" value="1"/>
</dbReference>
<dbReference type="Pfam" id="PF00431">
    <property type="entry name" value="CUB"/>
    <property type="match status" value="1"/>
</dbReference>
<evidence type="ECO:0000313" key="4">
    <source>
        <dbReference type="EMBL" id="KAA9325697.1"/>
    </source>
</evidence>
<dbReference type="SMART" id="SM00089">
    <property type="entry name" value="PKD"/>
    <property type="match status" value="6"/>
</dbReference>
<dbReference type="SUPFAM" id="SSF49299">
    <property type="entry name" value="PKD domain"/>
    <property type="match status" value="6"/>
</dbReference>
<dbReference type="InterPro" id="IPR035914">
    <property type="entry name" value="Sperma_CUB_dom_sf"/>
</dbReference>
<feature type="domain" description="PKD" evidence="3">
    <location>
        <begin position="188"/>
        <end position="266"/>
    </location>
</feature>
<feature type="domain" description="PKD" evidence="3">
    <location>
        <begin position="1359"/>
        <end position="1447"/>
    </location>
</feature>
<keyword evidence="1" id="KW-1015">Disulfide bond</keyword>
<dbReference type="PROSITE" id="PS01180">
    <property type="entry name" value="CUB"/>
    <property type="match status" value="1"/>
</dbReference>
<dbReference type="InterPro" id="IPR022409">
    <property type="entry name" value="PKD/Chitinase_dom"/>
</dbReference>
<dbReference type="PROSITE" id="PS50093">
    <property type="entry name" value="PKD"/>
    <property type="match status" value="6"/>
</dbReference>
<reference evidence="4 5" key="1">
    <citation type="submission" date="2019-09" db="EMBL/GenBank/DDBJ databases">
        <title>Genome sequence of Adhaeribacter sp. M2.</title>
        <authorList>
            <person name="Srinivasan S."/>
        </authorList>
    </citation>
    <scope>NUCLEOTIDE SEQUENCE [LARGE SCALE GENOMIC DNA]</scope>
    <source>
        <strain evidence="4 5">M2</strain>
    </source>
</reference>
<dbReference type="InterPro" id="IPR013783">
    <property type="entry name" value="Ig-like_fold"/>
</dbReference>
<dbReference type="FunFam" id="2.60.40.10:FF:000270">
    <property type="entry name" value="Cell surface protein"/>
    <property type="match status" value="1"/>
</dbReference>
<dbReference type="InterPro" id="IPR035986">
    <property type="entry name" value="PKD_dom_sf"/>
</dbReference>
<dbReference type="RefSeq" id="WP_150905403.1">
    <property type="nucleotide sequence ID" value="NZ_VTWT01000011.1"/>
</dbReference>
<sequence>MKQKLQVRFFYLLSGILFLLLFPVLKGFAQCPVASSCTPGNLPAGSIVFGMGILNVNLNNGAINNTTPGVSASTGYTDYACTIGATLTANLTYPVSIQTNGNVNENAGVWVDLNNNGTFEAAAELVFSSTNKMLHTGTITLPATAVTGTPLRMRVSADNFSAPVPTPCSTPQYSEVEDYSITIISNTAAPVAAFTADSITCTSTVAFTDLSQNGPTAWRWNFGDPASGTANTSTLKNPVHTFSGPGTYTITLAVTNAIGSDTLTKTNYLTYHTNVPVAAACTPGTTNFCCGYGITNVDFGSGLLVNASANGAAGYQDFTCSKSVTVTAGNTYPVALTSGINPQDTRIYIDLNNDGNFSGASEMVLQLLNMVNPAGNILIPGTAVTNTPLRMRIISDEIGSTFTGCNGIISGQAEDYTIIIQPNQNLPVADFCSSFSASCDTVVAFTDQSTNGPGSWLWNFGDPASGALNTSTLQHPTHIYHNTGTYTVTLTATNGNGSSTVVKTNLITVVKPCQTACTATSNGIQVVWITNVKLNNLNKTSGAAPTGYSDFTGSSAVLIPGQSTTLSVSRGGNLNYTSVSAWIDYNRNGNFETTERVMTVDYTNTVATAVITVPSTIALGYCRMRIVTDSYLTATSNPCFTSRLQTETEDYTINFQTDQQPPLADFTVSTQTICSGPVTFTDNSINGPTTWLWNFGDPASGAANTSTLQNPIHIYSSPGQYTVTLTVTNANGSRTLVQPNFINYDPNHSFCTTVVMPAKGTGLTATRCSGAIFDPGGPIGQYPDDANGTLTIAPTGAATVTLTFTAFNLESGNDLLRIYDGPDTSFPLIGTYSGNTLPNGGSITSTRSALTLSFTSNNRTVMDGFQASWSCTAPGLKPAADFLPDLSSICTGSVSFHDRSSNAPTSWLWDFGDPASGAANTSTLQNPVHTYPAGTAGAYTVTLITCNSIGCDTLVKTNYINIATPCLTYCASSNHRNAIQWISNVTAGTINNTSAAELNGYGNYTYLRTDLIQGNPLNPVSVTLGDLSGISRYVTVWIDFNQDGIFQITERVLSTPAPASGPGGQFMATGNFTVPANARLGTTRMRIIMNAFAGLSNPCQMNLSLGETEDYTVNILPSTFPTVAGFSADLNTVCTGTVQFTDASANGPTSWLWNFGDPASGAANTSTLQNPTHMYSTTSPGNYTVTLTACKGGQCNTVTKTNYVTIPVPCLTYCASANNNNSAMWISWVKIGTIDNTTSAELNGYGNYTYLRTNLTAGAASTRLQVSANTSSLFIGAWIDFNQDGIFQSTEQVMSDRASATGTPPNTAQIYFTVPATALAGITRMRIIGTTTTYPTNPCATNLSSGETEDYTINIISNPPVANFSGTPLVSCTGLVNFTDASTNTPTSWLWNFGDPGSGAANTSTLQHPSHTFSAPGTYSVTLTATNGGGSNTVSKTNYITVNPAPVVNAGATETVCSNAAQFQLTGFSPAGGTWSGPGVSTSGLFTPTNSLAGNQTLTYTVNQNGCSTSATKTITVNAAPVVSAGTAQAICAAAVPFQLTGFSPAGGTWSGAGVGASGLFTPATSIIGNQTLTYTVSQNGCTTSATKIISVTAVPVASTGPAQTVCANAAPLQLTGFSPTGGSWSGPGVSASGLFTPTNSLIGNQTLTYTVTQYGCTVSANQVITVTPAPVVNAGANDTVCADAAPFQLAGFSPAGGTWSGPGVSATGIFTPATSLAGNQTLTYTYTGNGCTVTATRQVTVSPLPMRPAITLLTPDTLISSVSGSGYEWTLNATTLPTNTRKLKATATGTYAVRVIDGSNCTSAFSQDYSFMVSGIKEASMGEINLYPNPSTGIVNLVLKGQPTAQVTVFNSIGSAVLSKTVPENDNKEAVQLNLSGVAKGIYLIRIKTENKVLIRKVVME</sequence>
<accession>A0A5N1IP59</accession>
<organism evidence="4 5">
    <name type="scientific">Adhaeribacter soli</name>
    <dbReference type="NCBI Taxonomy" id="2607655"/>
    <lineage>
        <taxon>Bacteria</taxon>
        <taxon>Pseudomonadati</taxon>
        <taxon>Bacteroidota</taxon>
        <taxon>Cytophagia</taxon>
        <taxon>Cytophagales</taxon>
        <taxon>Hymenobacteraceae</taxon>
        <taxon>Adhaeribacter</taxon>
    </lineage>
</organism>
<feature type="domain" description="PKD" evidence="3">
    <location>
        <begin position="661"/>
        <end position="735"/>
    </location>
</feature>
<comment type="caution">
    <text evidence="4">The sequence shown here is derived from an EMBL/GenBank/DDBJ whole genome shotgun (WGS) entry which is preliminary data.</text>
</comment>
<keyword evidence="5" id="KW-1185">Reference proteome</keyword>
<evidence type="ECO:0000259" key="2">
    <source>
        <dbReference type="PROSITE" id="PS01180"/>
    </source>
</evidence>
<feature type="domain" description="PKD" evidence="3">
    <location>
        <begin position="426"/>
        <end position="509"/>
    </location>
</feature>
<dbReference type="InterPro" id="IPR000601">
    <property type="entry name" value="PKD_dom"/>
</dbReference>
<dbReference type="CDD" id="cd00146">
    <property type="entry name" value="PKD"/>
    <property type="match status" value="6"/>
</dbReference>
<gene>
    <name evidence="4" type="ORF">F0P94_17340</name>
</gene>
<dbReference type="EMBL" id="VTWT01000011">
    <property type="protein sequence ID" value="KAA9325697.1"/>
    <property type="molecule type" value="Genomic_DNA"/>
</dbReference>